<dbReference type="Gene3D" id="2.60.450.10">
    <property type="entry name" value="Lipopolysaccharide (LPS) transport protein A like domain"/>
    <property type="match status" value="2"/>
</dbReference>
<comment type="caution">
    <text evidence="2">The sequence shown here is derived from an EMBL/GenBank/DDBJ whole genome shotgun (WGS) entry which is preliminary data.</text>
</comment>
<protein>
    <submittedName>
        <fullName evidence="2">Uncharacterized protein</fullName>
    </submittedName>
</protein>
<reference evidence="2" key="1">
    <citation type="journal article" date="2020" name="mSystems">
        <title>Genome- and Community-Level Interaction Insights into Carbon Utilization and Element Cycling Functions of Hydrothermarchaeota in Hydrothermal Sediment.</title>
        <authorList>
            <person name="Zhou Z."/>
            <person name="Liu Y."/>
            <person name="Xu W."/>
            <person name="Pan J."/>
            <person name="Luo Z.H."/>
            <person name="Li M."/>
        </authorList>
    </citation>
    <scope>NUCLEOTIDE SEQUENCE [LARGE SCALE GENOMIC DNA]</scope>
    <source>
        <strain evidence="2">SpSt-503</strain>
    </source>
</reference>
<evidence type="ECO:0000256" key="1">
    <source>
        <dbReference type="SAM" id="MobiDB-lite"/>
    </source>
</evidence>
<feature type="region of interest" description="Disordered" evidence="1">
    <location>
        <begin position="201"/>
        <end position="221"/>
    </location>
</feature>
<accession>A0A7C3EEV5</accession>
<dbReference type="AlphaFoldDB" id="A0A7C3EEV5"/>
<evidence type="ECO:0000313" key="2">
    <source>
        <dbReference type="EMBL" id="HFH30770.1"/>
    </source>
</evidence>
<organism evidence="2">
    <name type="scientific">Gracilinema caldarium</name>
    <dbReference type="NCBI Taxonomy" id="215591"/>
    <lineage>
        <taxon>Bacteria</taxon>
        <taxon>Pseudomonadati</taxon>
        <taxon>Spirochaetota</taxon>
        <taxon>Spirochaetia</taxon>
        <taxon>Spirochaetales</taxon>
        <taxon>Breznakiellaceae</taxon>
        <taxon>Gracilinema</taxon>
    </lineage>
</organism>
<proteinExistence type="predicted"/>
<name>A0A7C3EEV5_9SPIR</name>
<gene>
    <name evidence="2" type="ORF">ENS59_14915</name>
</gene>
<sequence length="221" mass="24766">MKFRSSIYTFLIILLVSFGSPIFAETFRFQADTMIGSKATGKETVVLSGNAKVWSEDLILQADKIELSGKDNRYIQCSGSVIGLDEKKGIRFTTTSLSYDRELKKARLEGDSTLEDKENKVVARGRFIEYDDTAGTVLLQITVRIFKENLVCRSEYALYRRKEKILELSGSPVVYKEGDEFSSDRIRVDLNTDDVVMEGQVRGTLKSSTKEKASNGTTGQP</sequence>
<dbReference type="EMBL" id="DSVL01000458">
    <property type="protein sequence ID" value="HFH30770.1"/>
    <property type="molecule type" value="Genomic_DNA"/>
</dbReference>